<dbReference type="InterPro" id="IPR039901">
    <property type="entry name" value="Kdotransferase"/>
</dbReference>
<dbReference type="InterPro" id="IPR038107">
    <property type="entry name" value="Glycos_transf_N_sf"/>
</dbReference>
<evidence type="ECO:0000256" key="1">
    <source>
        <dbReference type="ARBA" id="ARBA00004713"/>
    </source>
</evidence>
<dbReference type="Gene3D" id="3.40.50.11720">
    <property type="entry name" value="3-Deoxy-D-manno-octulosonic-acid transferase, N-terminal domain"/>
    <property type="match status" value="1"/>
</dbReference>
<keyword evidence="7" id="KW-1133">Transmembrane helix</keyword>
<dbReference type="InterPro" id="IPR007507">
    <property type="entry name" value="Glycos_transf_N"/>
</dbReference>
<dbReference type="RefSeq" id="WP_386408296.1">
    <property type="nucleotide sequence ID" value="NZ_JBHTJH010000010.1"/>
</dbReference>
<evidence type="ECO:0000256" key="6">
    <source>
        <dbReference type="ARBA" id="ARBA00049183"/>
    </source>
</evidence>
<dbReference type="SUPFAM" id="SSF53756">
    <property type="entry name" value="UDP-Glycosyltransferase/glycogen phosphorylase"/>
    <property type="match status" value="1"/>
</dbReference>
<evidence type="ECO:0000256" key="4">
    <source>
        <dbReference type="ARBA" id="ARBA00022679"/>
    </source>
</evidence>
<reference evidence="10" key="1">
    <citation type="journal article" date="2019" name="Int. J. Syst. Evol. Microbiol.">
        <title>The Global Catalogue of Microorganisms (GCM) 10K type strain sequencing project: providing services to taxonomists for standard genome sequencing and annotation.</title>
        <authorList>
            <consortium name="The Broad Institute Genomics Platform"/>
            <consortium name="The Broad Institute Genome Sequencing Center for Infectious Disease"/>
            <person name="Wu L."/>
            <person name="Ma J."/>
        </authorList>
    </citation>
    <scope>NUCLEOTIDE SEQUENCE [LARGE SCALE GENOMIC DNA]</scope>
    <source>
        <strain evidence="10">CCUG 62952</strain>
    </source>
</reference>
<evidence type="ECO:0000259" key="8">
    <source>
        <dbReference type="Pfam" id="PF04413"/>
    </source>
</evidence>
<evidence type="ECO:0000313" key="10">
    <source>
        <dbReference type="Proteomes" id="UP001596978"/>
    </source>
</evidence>
<evidence type="ECO:0000256" key="3">
    <source>
        <dbReference type="ARBA" id="ARBA00019077"/>
    </source>
</evidence>
<protein>
    <recommendedName>
        <fullName evidence="3 7">3-deoxy-D-manno-octulosonic acid transferase</fullName>
        <shortName evidence="7">Kdo transferase</shortName>
        <ecNumber evidence="2 7">2.4.99.12</ecNumber>
    </recommendedName>
    <alternativeName>
        <fullName evidence="5 7">Lipid IV(A) 3-deoxy-D-manno-octulosonic acid transferase</fullName>
    </alternativeName>
</protein>
<comment type="catalytic activity">
    <reaction evidence="6 7">
        <text>lipid IVA (E. coli) + CMP-3-deoxy-beta-D-manno-octulosonate = alpha-Kdo-(2-&gt;6)-lipid IVA (E. coli) + CMP + H(+)</text>
        <dbReference type="Rhea" id="RHEA:28066"/>
        <dbReference type="ChEBI" id="CHEBI:15378"/>
        <dbReference type="ChEBI" id="CHEBI:58603"/>
        <dbReference type="ChEBI" id="CHEBI:60364"/>
        <dbReference type="ChEBI" id="CHEBI:60377"/>
        <dbReference type="ChEBI" id="CHEBI:85987"/>
        <dbReference type="EC" id="2.4.99.12"/>
    </reaction>
</comment>
<dbReference type="Gene3D" id="3.40.50.2000">
    <property type="entry name" value="Glycogen Phosphorylase B"/>
    <property type="match status" value="1"/>
</dbReference>
<sequence length="413" mass="47272">MSVLYNIAVIIVGFALKIIRFFSPKIKLFVDGRKTIFQQLRNHIDTEDHIIWFHVASLGEFEQGLPVIEKLKTEFPSYKTLVTFFSPSGYEVKKHSKAADLITYLPLDTKRNVSEFLDLVQPKLAVFVKYEFWPNYLSGLRHRNIRTILISGIFRKEQAFFKSYGGWMRRSLRTFDHFFVQDENSKTLLNELQFENVSVSGDTRFDRVAEILERDNTLKFVEAFKQNNLCVTIGSSWPEDEALLVPFINETAVNDVKFIIAPHHVKAEQVASLKNAITKKTVLFSEKTDKELEDYEVLIIDSIGLLTKVYSYADIAYVGGGMGSTGLHNTLEPAVFGIPVVIGKVYENFKEAKDLVRIGGILSIASKEELARTLHRLLTDNAERDRIGTINREFTQKNRGATIQIMDFLRTRV</sequence>
<evidence type="ECO:0000313" key="9">
    <source>
        <dbReference type="EMBL" id="MFD0862814.1"/>
    </source>
</evidence>
<organism evidence="9 10">
    <name type="scientific">Sungkyunkwania multivorans</name>
    <dbReference type="NCBI Taxonomy" id="1173618"/>
    <lineage>
        <taxon>Bacteria</taxon>
        <taxon>Pseudomonadati</taxon>
        <taxon>Bacteroidota</taxon>
        <taxon>Flavobacteriia</taxon>
        <taxon>Flavobacteriales</taxon>
        <taxon>Flavobacteriaceae</taxon>
        <taxon>Sungkyunkwania</taxon>
    </lineage>
</organism>
<comment type="function">
    <text evidence="7">Involved in lipopolysaccharide (LPS) biosynthesis. Catalyzes the transfer of 3-deoxy-D-manno-octulosonate (Kdo) residue(s) from CMP-Kdo to lipid IV(A), the tetraacyldisaccharide-1,4'-bisphosphate precursor of lipid A.</text>
</comment>
<dbReference type="Pfam" id="PF04413">
    <property type="entry name" value="Glycos_transf_N"/>
    <property type="match status" value="1"/>
</dbReference>
<keyword evidence="4 7" id="KW-0808">Transferase</keyword>
<proteinExistence type="inferred from homology"/>
<evidence type="ECO:0000256" key="2">
    <source>
        <dbReference type="ARBA" id="ARBA00012621"/>
    </source>
</evidence>
<dbReference type="Proteomes" id="UP001596978">
    <property type="component" value="Unassembled WGS sequence"/>
</dbReference>
<comment type="similarity">
    <text evidence="7">Belongs to the glycosyltransferase group 1 family.</text>
</comment>
<feature type="domain" description="3-deoxy-D-manno-octulosonic-acid transferase N-terminal" evidence="8">
    <location>
        <begin position="45"/>
        <end position="206"/>
    </location>
</feature>
<evidence type="ECO:0000256" key="7">
    <source>
        <dbReference type="RuleBase" id="RU365103"/>
    </source>
</evidence>
<keyword evidence="10" id="KW-1185">Reference proteome</keyword>
<dbReference type="PANTHER" id="PTHR42755">
    <property type="entry name" value="3-DEOXY-MANNO-OCTULOSONATE CYTIDYLYLTRANSFERASE"/>
    <property type="match status" value="1"/>
</dbReference>
<dbReference type="EMBL" id="JBHTJH010000010">
    <property type="protein sequence ID" value="MFD0862814.1"/>
    <property type="molecule type" value="Genomic_DNA"/>
</dbReference>
<dbReference type="GO" id="GO:0016740">
    <property type="term" value="F:transferase activity"/>
    <property type="evidence" value="ECO:0007669"/>
    <property type="project" value="UniProtKB-KW"/>
</dbReference>
<comment type="subcellular location">
    <subcellularLocation>
        <location evidence="7">Cell membrane</location>
    </subcellularLocation>
</comment>
<comment type="caution">
    <text evidence="9">The sequence shown here is derived from an EMBL/GenBank/DDBJ whole genome shotgun (WGS) entry which is preliminary data.</text>
</comment>
<keyword evidence="7" id="KW-0448">Lipopolysaccharide biosynthesis</keyword>
<feature type="transmembrane region" description="Helical" evidence="7">
    <location>
        <begin position="6"/>
        <end position="23"/>
    </location>
</feature>
<accession>A0ABW3CYB7</accession>
<keyword evidence="7" id="KW-1003">Cell membrane</keyword>
<name>A0ABW3CYB7_9FLAO</name>
<evidence type="ECO:0000256" key="5">
    <source>
        <dbReference type="ARBA" id="ARBA00031445"/>
    </source>
</evidence>
<dbReference type="EC" id="2.4.99.12" evidence="2 7"/>
<gene>
    <name evidence="9" type="ORF">ACFQ1M_11415</name>
</gene>
<keyword evidence="7" id="KW-0812">Transmembrane</keyword>
<keyword evidence="7" id="KW-0472">Membrane</keyword>
<comment type="pathway">
    <text evidence="1 7">Bacterial outer membrane biogenesis; LPS core biosynthesis.</text>
</comment>
<dbReference type="PANTHER" id="PTHR42755:SF1">
    <property type="entry name" value="3-DEOXY-D-MANNO-OCTULOSONIC ACID TRANSFERASE, MITOCHONDRIAL-RELATED"/>
    <property type="match status" value="1"/>
</dbReference>